<dbReference type="EnsemblBacteria" id="ABC21523">
    <property type="protein sequence ID" value="ABC21523"/>
    <property type="gene ID" value="Rru_A0719"/>
</dbReference>
<sequence length="251" mass="26922">MICKGARRLLGWGGVAALLGLGCLPALAAADPPAPTHRLVVSSTYWPPYAGSGLPDGGTVVAPIAAALREIGVILEVIYVPWPRAVSLFAEGDVDGFLPTYDRHGQSCQLSEPVLDTVLGFVERVDAPVRWASLSDLAGLRIGSVLGYSNSPEFDRLVASGVLTTEVVTNDLRNVLKVAAGRLALAIIDRDVFDHLMAHDPEARAVAHQVRFSRRVLAIRPIFLCLRASESMAEVLARINRALRFQTLGDP</sequence>
<dbReference type="PhylomeDB" id="Q2RWH2"/>
<dbReference type="PROSITE" id="PS51257">
    <property type="entry name" value="PROKAR_LIPOPROTEIN"/>
    <property type="match status" value="1"/>
</dbReference>
<feature type="signal peptide" evidence="1">
    <location>
        <begin position="1"/>
        <end position="28"/>
    </location>
</feature>
<dbReference type="PATRIC" id="fig|269796.9.peg.771"/>
<dbReference type="Gene3D" id="3.40.190.10">
    <property type="entry name" value="Periplasmic binding protein-like II"/>
    <property type="match status" value="2"/>
</dbReference>
<feature type="chain" id="PRO_5004214999" evidence="1">
    <location>
        <begin position="29"/>
        <end position="251"/>
    </location>
</feature>
<accession>Q2RWH2</accession>
<dbReference type="Proteomes" id="UP000001929">
    <property type="component" value="Chromosome"/>
</dbReference>
<dbReference type="KEGG" id="rru:Rru_A0719"/>
<reference evidence="2 3" key="1">
    <citation type="journal article" date="2011" name="Stand. Genomic Sci.">
        <title>Complete genome sequence of Rhodospirillum rubrum type strain (S1).</title>
        <authorList>
            <person name="Munk A.C."/>
            <person name="Copeland A."/>
            <person name="Lucas S."/>
            <person name="Lapidus A."/>
            <person name="Del Rio T.G."/>
            <person name="Barry K."/>
            <person name="Detter J.C."/>
            <person name="Hammon N."/>
            <person name="Israni S."/>
            <person name="Pitluck S."/>
            <person name="Brettin T."/>
            <person name="Bruce D."/>
            <person name="Han C."/>
            <person name="Tapia R."/>
            <person name="Gilna P."/>
            <person name="Schmutz J."/>
            <person name="Larimer F."/>
            <person name="Land M."/>
            <person name="Kyrpides N.C."/>
            <person name="Mavromatis K."/>
            <person name="Richardson P."/>
            <person name="Rohde M."/>
            <person name="Goker M."/>
            <person name="Klenk H.P."/>
            <person name="Zhang Y."/>
            <person name="Roberts G.P."/>
            <person name="Reslewic S."/>
            <person name="Schwartz D.C."/>
        </authorList>
    </citation>
    <scope>NUCLEOTIDE SEQUENCE [LARGE SCALE GENOMIC DNA]</scope>
    <source>
        <strain evidence="3">ATCC 11170 / ATH 1.1.1 / DSM 467 / LMG 4362 / NCIMB 8255 / S1</strain>
    </source>
</reference>
<evidence type="ECO:0000256" key="1">
    <source>
        <dbReference type="SAM" id="SignalP"/>
    </source>
</evidence>
<dbReference type="HOGENOM" id="CLU_064076_3_2_5"/>
<dbReference type="STRING" id="269796.Rru_A0719"/>
<organism evidence="2 3">
    <name type="scientific">Rhodospirillum rubrum (strain ATCC 11170 / ATH 1.1.1 / DSM 467 / LMG 4362 / NCIMB 8255 / S1)</name>
    <dbReference type="NCBI Taxonomy" id="269796"/>
    <lineage>
        <taxon>Bacteria</taxon>
        <taxon>Pseudomonadati</taxon>
        <taxon>Pseudomonadota</taxon>
        <taxon>Alphaproteobacteria</taxon>
        <taxon>Rhodospirillales</taxon>
        <taxon>Rhodospirillaceae</taxon>
        <taxon>Rhodospirillum</taxon>
    </lineage>
</organism>
<dbReference type="SUPFAM" id="SSF53850">
    <property type="entry name" value="Periplasmic binding protein-like II"/>
    <property type="match status" value="1"/>
</dbReference>
<dbReference type="PANTHER" id="PTHR35936">
    <property type="entry name" value="MEMBRANE-BOUND LYTIC MUREIN TRANSGLYCOSYLASE F"/>
    <property type="match status" value="1"/>
</dbReference>
<dbReference type="eggNOG" id="COG0834">
    <property type="taxonomic scope" value="Bacteria"/>
</dbReference>
<dbReference type="EMBL" id="CP000230">
    <property type="protein sequence ID" value="ABC21523.1"/>
    <property type="molecule type" value="Genomic_DNA"/>
</dbReference>
<keyword evidence="1" id="KW-0732">Signal</keyword>
<dbReference type="PANTHER" id="PTHR35936:SF25">
    <property type="entry name" value="ABC TRANSPORTER SUBSTRATE-BINDING PROTEIN"/>
    <property type="match status" value="1"/>
</dbReference>
<dbReference type="AlphaFoldDB" id="Q2RWH2"/>
<dbReference type="RefSeq" id="WP_011388477.1">
    <property type="nucleotide sequence ID" value="NC_007643.1"/>
</dbReference>
<keyword evidence="3" id="KW-1185">Reference proteome</keyword>
<name>Q2RWH2_RHORT</name>
<gene>
    <name evidence="2" type="ordered locus">Rru_A0719</name>
</gene>
<evidence type="ECO:0000313" key="3">
    <source>
        <dbReference type="Proteomes" id="UP000001929"/>
    </source>
</evidence>
<protein>
    <submittedName>
        <fullName evidence="2">Uncharacterized protein</fullName>
    </submittedName>
</protein>
<proteinExistence type="predicted"/>
<evidence type="ECO:0000313" key="2">
    <source>
        <dbReference type="EMBL" id="ABC21523.1"/>
    </source>
</evidence>